<sequence length="1211" mass="134896">MSKRNVRIAIRDTTDSHNVGFFDNKSGIKYNSANLTQFLKGACSVLVLTYHSKKMIAQSGQKLAFRFKDKDFWLNINSVKKTGYKIELTAYSLSLEANKEKRGPHKPANAMTIKQYIDYYDPEHSFEIGINEVADKSIKLEWSGTDTILARLYSVANSFGAELEFVTELNDDYSLKRHVVNIYREGNLGKDKTGMPVRVGEKLKVINYSDNMDDFYTAIRRTGKDGLTMAGLDKKIYDDKGNLLFYSSGDTLYAPQARDKYPSIARKTNDGYIVNEDSETEHANKEALFGYMLSELKKHCELKVDYEVEGAVDGSIGDRKTLIDARHFDPPLYVQARISEQTEALLETSDVKTTLSNYVRKSSQIANELLQRVEQLTLEATPYTIKLATNNGIVFKNNRGQSTIYPSLKRGQKPVECTWKWLVDNQGFGTSPTFEVKATGMSSKLVLTAIALIDGKEVAREQVTFTNVNDGAKGSDGKSITVAKAEKQSDGVKVTFSDNKSIVVPKGDKGDKGDPADPVPLNALQEEMKQTKQGLSDVKTDLLKEKAESSANIERVKKEVGAISSQQTAYEQSNTENLARITGQLGDKASKSEIKQTADGIREEMSQLSKNADEKISAAKTTFEKTAEGLKTDMVAVKSYVANDGKRREELEQYSREETAKQIASERSAVAQNYVGKSQYTEDVKGVNRRFEELRTGTSNLLLNTEFKTLADVNNVNGATLKLNQNDYNSHNSIEVTVTGQNKNVWKGITLNASVSAFKKGDTIAVRMPIYIFSDVPINAGLTLVLKNYSKNIAYVFKGLGGLPRNKWHIVEFLHTFNSDTNFEGVNFFHLYATQNGHYKIAEPSLTLSNVIPSSWAPAVEDSKNYTDTKLAEYKQGVDGQFAAVKQEVGSKVSQATFDQRANQITQSVQELNNNTVKKNQIKIDENGLVSSSEKIVNGQTLASMISQNPEWVEIIAKLLKVKADMIVNGAVTADKLNVEKLSALTSDLGNVTAGLIDLRKHWVRTSTDDVWGIIDDVTYDTSTLLSDDGILTNGRPGRNKKSDVKPTIMPLVWLNSGQLFFANVDSEYDIIQMLLNGVYPFVRGNTAQIRFGKLEDEREALFIDCQFAELYLKANNYTDWKQSTFNSGVRWKVQGNLILVDYDVTFNKDGNQAICGVPQEYVAGARMFVVKAWSLNKDKDRTAQLNADGSLHILGAEKGMNYRGQIIWAY</sequence>
<dbReference type="EMBL" id="JAPAIK010000005">
    <property type="protein sequence ID" value="MCW1071712.1"/>
    <property type="molecule type" value="Genomic_DNA"/>
</dbReference>
<gene>
    <name evidence="2" type="ORF">OJ930_01300</name>
</gene>
<evidence type="ECO:0000256" key="1">
    <source>
        <dbReference type="SAM" id="Coils"/>
    </source>
</evidence>
<organism evidence="2 3">
    <name type="scientific">Streptococcus anginosus</name>
    <dbReference type="NCBI Taxonomy" id="1328"/>
    <lineage>
        <taxon>Bacteria</taxon>
        <taxon>Bacillati</taxon>
        <taxon>Bacillota</taxon>
        <taxon>Bacilli</taxon>
        <taxon>Lactobacillales</taxon>
        <taxon>Streptococcaceae</taxon>
        <taxon>Streptococcus</taxon>
        <taxon>Streptococcus anginosus group</taxon>
    </lineage>
</organism>
<feature type="coiled-coil region" evidence="1">
    <location>
        <begin position="521"/>
        <end position="559"/>
    </location>
</feature>
<comment type="caution">
    <text evidence="2">The sequence shown here is derived from an EMBL/GenBank/DDBJ whole genome shotgun (WGS) entry which is preliminary data.</text>
</comment>
<dbReference type="Proteomes" id="UP001208853">
    <property type="component" value="Unassembled WGS sequence"/>
</dbReference>
<proteinExistence type="predicted"/>
<dbReference type="RefSeq" id="WP_264344491.1">
    <property type="nucleotide sequence ID" value="NZ_JAPAHX010000031.1"/>
</dbReference>
<dbReference type="AlphaFoldDB" id="A0AAW5TK98"/>
<reference evidence="2" key="1">
    <citation type="submission" date="2022-10" db="EMBL/GenBank/DDBJ databases">
        <title>Comparative genomic study of S. anginosus.</title>
        <authorList>
            <person name="Prasad A."/>
            <person name="Ene A."/>
            <person name="Jablonska S."/>
            <person name="Du J."/>
            <person name="Wolfe A.J."/>
            <person name="Putonti C."/>
        </authorList>
    </citation>
    <scope>NUCLEOTIDE SEQUENCE</scope>
    <source>
        <strain evidence="2">UMB6888</strain>
    </source>
</reference>
<evidence type="ECO:0000313" key="3">
    <source>
        <dbReference type="Proteomes" id="UP001208853"/>
    </source>
</evidence>
<accession>A0AAW5TK98</accession>
<protein>
    <submittedName>
        <fullName evidence="2">Uncharacterized protein</fullName>
    </submittedName>
</protein>
<evidence type="ECO:0000313" key="2">
    <source>
        <dbReference type="EMBL" id="MCW1071712.1"/>
    </source>
</evidence>
<name>A0AAW5TK98_STRAP</name>
<keyword evidence="1" id="KW-0175">Coiled coil</keyword>